<dbReference type="Gene3D" id="3.40.50.300">
    <property type="entry name" value="P-loop containing nucleotide triphosphate hydrolases"/>
    <property type="match status" value="1"/>
</dbReference>
<dbReference type="EMBL" id="JAEKJA010000020">
    <property type="protein sequence ID" value="MBJ3777819.1"/>
    <property type="molecule type" value="Genomic_DNA"/>
</dbReference>
<dbReference type="InterPro" id="IPR018948">
    <property type="entry name" value="GTP-bd_TrmE_N"/>
</dbReference>
<feature type="domain" description="MnmE helical" evidence="11">
    <location>
        <begin position="124"/>
        <end position="428"/>
    </location>
</feature>
<name>A0A934IU86_9HYPH</name>
<dbReference type="PANTHER" id="PTHR42714:SF2">
    <property type="entry name" value="TRNA MODIFICATION GTPASE GTPBP3, MITOCHONDRIAL"/>
    <property type="match status" value="1"/>
</dbReference>
<evidence type="ECO:0000259" key="11">
    <source>
        <dbReference type="Pfam" id="PF12631"/>
    </source>
</evidence>
<evidence type="ECO:0000256" key="4">
    <source>
        <dbReference type="ARBA" id="ARBA00022801"/>
    </source>
</evidence>
<dbReference type="Pfam" id="PF12631">
    <property type="entry name" value="MnmE_helical"/>
    <property type="match status" value="1"/>
</dbReference>
<dbReference type="GO" id="GO:0002098">
    <property type="term" value="P:tRNA wobble uridine modification"/>
    <property type="evidence" value="ECO:0007669"/>
    <property type="project" value="TreeGrafter"/>
</dbReference>
<protein>
    <recommendedName>
        <fullName evidence="8">tRNA modification GTPase MnmE</fullName>
        <ecNumber evidence="8">3.6.-.-</ecNumber>
    </recommendedName>
</protein>
<evidence type="ECO:0000259" key="9">
    <source>
        <dbReference type="Pfam" id="PF01926"/>
    </source>
</evidence>
<dbReference type="NCBIfam" id="NF003661">
    <property type="entry name" value="PRK05291.1-3"/>
    <property type="match status" value="1"/>
</dbReference>
<dbReference type="Proteomes" id="UP000609531">
    <property type="component" value="Unassembled WGS sequence"/>
</dbReference>
<sequence>MIGSGTIVALSSGPPPSAVAVIRVSGPEACAVATAFGVKTLLPRQAVLRGLTSPVDGSLIDRALCLYFAAPGSATGEDVLELHLHGGVAVVERVLADAVTLSGVRAAEAGEFTLRAVLNGKMGLADAEALADLIEARTEAERRRAVRLADGALSRRLADWRERLIGALALCEAHLDFADDGDVGSAQPEIDAVLEPLRSEIEVVLAGSIDAERLTDGFHVALVGPPNAGKSSLLNALCERDAAIVSPEAGTTRDVVSVTLDLDGYRVTLSDTAGVRDGVVGVEAAGIARTEAARRAADLVIEVTSPDTRPLDLPDADLRILHKKDMAAVAATADLATSLADPVSIADLREHIAAHARAGLSRAENALITRTRQRSALTDVRDGIAEALATDALELKAEGLRLACAAMARMTGEIGIEDVLDDVFGRFCIGK</sequence>
<evidence type="ECO:0000259" key="10">
    <source>
        <dbReference type="Pfam" id="PF10396"/>
    </source>
</evidence>
<dbReference type="GO" id="GO:0005737">
    <property type="term" value="C:cytoplasm"/>
    <property type="evidence" value="ECO:0007669"/>
    <property type="project" value="UniProtKB-SubCell"/>
</dbReference>
<keyword evidence="5 8" id="KW-0460">Magnesium</keyword>
<keyword evidence="6 8" id="KW-0630">Potassium</keyword>
<feature type="binding site" evidence="8">
    <location>
        <begin position="246"/>
        <end position="252"/>
    </location>
    <ligand>
        <name>GTP</name>
        <dbReference type="ChEBI" id="CHEBI:37565"/>
    </ligand>
</feature>
<dbReference type="PANTHER" id="PTHR42714">
    <property type="entry name" value="TRNA MODIFICATION GTPASE GTPBP3"/>
    <property type="match status" value="1"/>
</dbReference>
<keyword evidence="13" id="KW-1185">Reference proteome</keyword>
<dbReference type="SUPFAM" id="SSF52540">
    <property type="entry name" value="P-loop containing nucleoside triphosphate hydrolases"/>
    <property type="match status" value="1"/>
</dbReference>
<feature type="binding site" evidence="8">
    <location>
        <position position="231"/>
    </location>
    <ligand>
        <name>Mg(2+)</name>
        <dbReference type="ChEBI" id="CHEBI:18420"/>
    </ligand>
</feature>
<dbReference type="Pfam" id="PF01926">
    <property type="entry name" value="MMR_HSR1"/>
    <property type="match status" value="1"/>
</dbReference>
<keyword evidence="8" id="KW-0479">Metal-binding</keyword>
<evidence type="ECO:0000256" key="8">
    <source>
        <dbReference type="HAMAP-Rule" id="MF_00379"/>
    </source>
</evidence>
<feature type="binding site" evidence="8">
    <location>
        <begin position="227"/>
        <end position="232"/>
    </location>
    <ligand>
        <name>GTP</name>
        <dbReference type="ChEBI" id="CHEBI:37565"/>
    </ligand>
</feature>
<evidence type="ECO:0000313" key="13">
    <source>
        <dbReference type="Proteomes" id="UP000609531"/>
    </source>
</evidence>
<dbReference type="AlphaFoldDB" id="A0A934IU86"/>
<feature type="domain" description="G" evidence="9">
    <location>
        <begin position="219"/>
        <end position="312"/>
    </location>
</feature>
<dbReference type="FunFam" id="3.30.1360.120:FF:000007">
    <property type="entry name" value="tRNA modification GTPase GTPBP3, mitochondrial"/>
    <property type="match status" value="1"/>
</dbReference>
<accession>A0A934IU86</accession>
<dbReference type="InterPro" id="IPR031168">
    <property type="entry name" value="G_TrmE"/>
</dbReference>
<dbReference type="HAMAP" id="MF_00379">
    <property type="entry name" value="GTPase_MnmE"/>
    <property type="match status" value="1"/>
</dbReference>
<keyword evidence="4 8" id="KW-0378">Hydrolase</keyword>
<comment type="similarity">
    <text evidence="1 8">Belongs to the TRAFAC class TrmE-Era-EngA-EngB-Septin-like GTPase superfamily. TrmE GTPase family.</text>
</comment>
<evidence type="ECO:0000256" key="1">
    <source>
        <dbReference type="ARBA" id="ARBA00011043"/>
    </source>
</evidence>
<dbReference type="InterPro" id="IPR005225">
    <property type="entry name" value="Small_GTP-bd"/>
</dbReference>
<evidence type="ECO:0000256" key="7">
    <source>
        <dbReference type="ARBA" id="ARBA00023134"/>
    </source>
</evidence>
<feature type="binding site" evidence="8">
    <location>
        <begin position="271"/>
        <end position="274"/>
    </location>
    <ligand>
        <name>GTP</name>
        <dbReference type="ChEBI" id="CHEBI:37565"/>
    </ligand>
</feature>
<dbReference type="Gene3D" id="1.20.120.430">
    <property type="entry name" value="tRNA modification GTPase MnmE domain 2"/>
    <property type="match status" value="1"/>
</dbReference>
<reference evidence="12" key="1">
    <citation type="submission" date="2020-12" db="EMBL/GenBank/DDBJ databases">
        <title>Bacterial taxonomy.</title>
        <authorList>
            <person name="Pan X."/>
        </authorList>
    </citation>
    <scope>NUCLEOTIDE SEQUENCE</scope>
    <source>
        <strain evidence="12">B2012</strain>
    </source>
</reference>
<dbReference type="InterPro" id="IPR025867">
    <property type="entry name" value="MnmE_helical"/>
</dbReference>
<evidence type="ECO:0000256" key="3">
    <source>
        <dbReference type="ARBA" id="ARBA00022741"/>
    </source>
</evidence>
<dbReference type="CDD" id="cd04164">
    <property type="entry name" value="trmE"/>
    <property type="match status" value="1"/>
</dbReference>
<dbReference type="GO" id="GO:0046872">
    <property type="term" value="F:metal ion binding"/>
    <property type="evidence" value="ECO:0007669"/>
    <property type="project" value="UniProtKB-KW"/>
</dbReference>
<dbReference type="InterPro" id="IPR027417">
    <property type="entry name" value="P-loop_NTPase"/>
</dbReference>
<comment type="caution">
    <text evidence="12">The sequence shown here is derived from an EMBL/GenBank/DDBJ whole genome shotgun (WGS) entry which is preliminary data.</text>
</comment>
<dbReference type="SUPFAM" id="SSF116878">
    <property type="entry name" value="TrmE connector domain"/>
    <property type="match status" value="1"/>
</dbReference>
<evidence type="ECO:0000256" key="2">
    <source>
        <dbReference type="ARBA" id="ARBA00022694"/>
    </source>
</evidence>
<organism evidence="12 13">
    <name type="scientific">Acuticoccus mangrovi</name>
    <dbReference type="NCBI Taxonomy" id="2796142"/>
    <lineage>
        <taxon>Bacteria</taxon>
        <taxon>Pseudomonadati</taxon>
        <taxon>Pseudomonadota</taxon>
        <taxon>Alphaproteobacteria</taxon>
        <taxon>Hyphomicrobiales</taxon>
        <taxon>Amorphaceae</taxon>
        <taxon>Acuticoccus</taxon>
    </lineage>
</organism>
<dbReference type="InterPro" id="IPR006073">
    <property type="entry name" value="GTP-bd"/>
</dbReference>
<evidence type="ECO:0000256" key="6">
    <source>
        <dbReference type="ARBA" id="ARBA00022958"/>
    </source>
</evidence>
<gene>
    <name evidence="8 12" type="primary">mnmE</name>
    <name evidence="8" type="synonym">trmE</name>
    <name evidence="12" type="ORF">JCR33_19080</name>
</gene>
<dbReference type="InterPro" id="IPR027266">
    <property type="entry name" value="TrmE/GcvT-like"/>
</dbReference>
<proteinExistence type="inferred from homology"/>
<comment type="subunit">
    <text evidence="8">Homodimer. Heterotetramer of two MnmE and two MnmG subunits.</text>
</comment>
<dbReference type="GO" id="GO:0030488">
    <property type="term" value="P:tRNA methylation"/>
    <property type="evidence" value="ECO:0007669"/>
    <property type="project" value="TreeGrafter"/>
</dbReference>
<feature type="binding site" evidence="8">
    <location>
        <position position="121"/>
    </location>
    <ligand>
        <name>(6S)-5-formyl-5,6,7,8-tetrahydrofolate</name>
        <dbReference type="ChEBI" id="CHEBI:57457"/>
    </ligand>
</feature>
<feature type="binding site" evidence="8">
    <location>
        <position position="23"/>
    </location>
    <ligand>
        <name>(6S)-5-formyl-5,6,7,8-tetrahydrofolate</name>
        <dbReference type="ChEBI" id="CHEBI:57457"/>
    </ligand>
</feature>
<dbReference type="GO" id="GO:0003924">
    <property type="term" value="F:GTPase activity"/>
    <property type="evidence" value="ECO:0007669"/>
    <property type="project" value="UniProtKB-UniRule"/>
</dbReference>
<feature type="binding site" evidence="8">
    <location>
        <position position="431"/>
    </location>
    <ligand>
        <name>(6S)-5-formyl-5,6,7,8-tetrahydrofolate</name>
        <dbReference type="ChEBI" id="CHEBI:57457"/>
    </ligand>
</feature>
<dbReference type="NCBIfam" id="TIGR00231">
    <property type="entry name" value="small_GTP"/>
    <property type="match status" value="1"/>
</dbReference>
<keyword evidence="3 8" id="KW-0547">Nucleotide-binding</keyword>
<feature type="binding site" evidence="8">
    <location>
        <position position="252"/>
    </location>
    <ligand>
        <name>Mg(2+)</name>
        <dbReference type="ChEBI" id="CHEBI:18420"/>
    </ligand>
</feature>
<feature type="domain" description="GTP-binding protein TrmE N-terminal" evidence="10">
    <location>
        <begin position="6"/>
        <end position="121"/>
    </location>
</feature>
<comment type="subcellular location">
    <subcellularLocation>
        <location evidence="8">Cytoplasm</location>
    </subcellularLocation>
</comment>
<dbReference type="Gene3D" id="3.30.1360.120">
    <property type="entry name" value="Probable tRNA modification gtpase trme, domain 1"/>
    <property type="match status" value="1"/>
</dbReference>
<keyword evidence="2 8" id="KW-0819">tRNA processing</keyword>
<comment type="function">
    <text evidence="8">Exhibits a very high intrinsic GTPase hydrolysis rate. Involved in the addition of a carboxymethylaminomethyl (cmnm) group at the wobble position (U34) of certain tRNAs, forming tRNA-cmnm(5)s(2)U34.</text>
</comment>
<comment type="cofactor">
    <cofactor evidence="8">
        <name>K(+)</name>
        <dbReference type="ChEBI" id="CHEBI:29103"/>
    </cofactor>
    <text evidence="8">Binds 1 potassium ion per subunit.</text>
</comment>
<comment type="caution">
    <text evidence="8">Lacks conserved residue(s) required for the propagation of feature annotation.</text>
</comment>
<dbReference type="SUPFAM" id="SSF103025">
    <property type="entry name" value="Folate-binding domain"/>
    <property type="match status" value="1"/>
</dbReference>
<evidence type="ECO:0000313" key="12">
    <source>
        <dbReference type="EMBL" id="MBJ3777819.1"/>
    </source>
</evidence>
<dbReference type="CDD" id="cd14858">
    <property type="entry name" value="TrmE_N"/>
    <property type="match status" value="1"/>
</dbReference>
<keyword evidence="8" id="KW-0963">Cytoplasm</keyword>
<dbReference type="EC" id="3.6.-.-" evidence="8"/>
<keyword evidence="7 8" id="KW-0342">GTP-binding</keyword>
<dbReference type="InterPro" id="IPR027368">
    <property type="entry name" value="MnmE_dom2"/>
</dbReference>
<evidence type="ECO:0000256" key="5">
    <source>
        <dbReference type="ARBA" id="ARBA00022842"/>
    </source>
</evidence>
<dbReference type="Pfam" id="PF10396">
    <property type="entry name" value="TrmE_N"/>
    <property type="match status" value="1"/>
</dbReference>
<dbReference type="GO" id="GO:0005525">
    <property type="term" value="F:GTP binding"/>
    <property type="evidence" value="ECO:0007669"/>
    <property type="project" value="UniProtKB-UniRule"/>
</dbReference>
<feature type="binding site" evidence="8">
    <location>
        <position position="81"/>
    </location>
    <ligand>
        <name>(6S)-5-formyl-5,6,7,8-tetrahydrofolate</name>
        <dbReference type="ChEBI" id="CHEBI:57457"/>
    </ligand>
</feature>
<dbReference type="InterPro" id="IPR004520">
    <property type="entry name" value="GTPase_MnmE"/>
</dbReference>